<keyword evidence="5" id="KW-0391">Immunity</keyword>
<organism evidence="11 12">
    <name type="scientific">Kryptolebias marmoratus</name>
    <name type="common">Mangrove killifish</name>
    <name type="synonym">Rivulus marmoratus</name>
    <dbReference type="NCBI Taxonomy" id="37003"/>
    <lineage>
        <taxon>Eukaryota</taxon>
        <taxon>Metazoa</taxon>
        <taxon>Chordata</taxon>
        <taxon>Craniata</taxon>
        <taxon>Vertebrata</taxon>
        <taxon>Euteleostomi</taxon>
        <taxon>Actinopterygii</taxon>
        <taxon>Neopterygii</taxon>
        <taxon>Teleostei</taxon>
        <taxon>Neoteleostei</taxon>
        <taxon>Acanthomorphata</taxon>
        <taxon>Ovalentaria</taxon>
        <taxon>Atherinomorphae</taxon>
        <taxon>Cyprinodontiformes</taxon>
        <taxon>Rivulidae</taxon>
        <taxon>Kryptolebias</taxon>
    </lineage>
</organism>
<dbReference type="SMART" id="SM00184">
    <property type="entry name" value="RING"/>
    <property type="match status" value="1"/>
</dbReference>
<keyword evidence="2" id="KW-0479">Metal-binding</keyword>
<keyword evidence="1" id="KW-0399">Innate immunity</keyword>
<evidence type="ECO:0000256" key="1">
    <source>
        <dbReference type="ARBA" id="ARBA00022588"/>
    </source>
</evidence>
<accession>A0A3Q3AZ63</accession>
<dbReference type="InterPro" id="IPR013083">
    <property type="entry name" value="Znf_RING/FYVE/PHD"/>
</dbReference>
<dbReference type="InterPro" id="IPR043136">
    <property type="entry name" value="B30.2/SPRY_sf"/>
</dbReference>
<dbReference type="AlphaFoldDB" id="A0A3Q3AZ63"/>
<dbReference type="SMART" id="SM00449">
    <property type="entry name" value="SPRY"/>
    <property type="match status" value="1"/>
</dbReference>
<keyword evidence="4" id="KW-0862">Zinc</keyword>
<evidence type="ECO:0000313" key="12">
    <source>
        <dbReference type="Proteomes" id="UP000264800"/>
    </source>
</evidence>
<feature type="domain" description="B30.2/SPRY" evidence="10">
    <location>
        <begin position="256"/>
        <end position="462"/>
    </location>
</feature>
<evidence type="ECO:0000256" key="2">
    <source>
        <dbReference type="ARBA" id="ARBA00022723"/>
    </source>
</evidence>
<dbReference type="Gene3D" id="3.30.160.60">
    <property type="entry name" value="Classic Zinc Finger"/>
    <property type="match status" value="1"/>
</dbReference>
<dbReference type="InterPro" id="IPR001870">
    <property type="entry name" value="B30.2/SPRY"/>
</dbReference>
<dbReference type="Pfam" id="PF00643">
    <property type="entry name" value="zf-B_box"/>
    <property type="match status" value="1"/>
</dbReference>
<dbReference type="SUPFAM" id="SSF57845">
    <property type="entry name" value="B-box zinc-binding domain"/>
    <property type="match status" value="1"/>
</dbReference>
<dbReference type="CDD" id="cd19769">
    <property type="entry name" value="Bbox2_TRIM16-like"/>
    <property type="match status" value="1"/>
</dbReference>
<dbReference type="OMA" id="CKMCITK"/>
<dbReference type="InterPro" id="IPR000315">
    <property type="entry name" value="Znf_B-box"/>
</dbReference>
<evidence type="ECO:0000256" key="7">
    <source>
        <dbReference type="SAM" id="Coils"/>
    </source>
</evidence>
<dbReference type="SUPFAM" id="SSF57850">
    <property type="entry name" value="RING/U-box"/>
    <property type="match status" value="1"/>
</dbReference>
<evidence type="ECO:0000259" key="8">
    <source>
        <dbReference type="PROSITE" id="PS50089"/>
    </source>
</evidence>
<keyword evidence="3 6" id="KW-0863">Zinc-finger</keyword>
<evidence type="ECO:0000259" key="9">
    <source>
        <dbReference type="PROSITE" id="PS50119"/>
    </source>
</evidence>
<evidence type="ECO:0000256" key="3">
    <source>
        <dbReference type="ARBA" id="ARBA00022771"/>
    </source>
</evidence>
<dbReference type="InterPro" id="IPR003877">
    <property type="entry name" value="SPRY_dom"/>
</dbReference>
<dbReference type="GO" id="GO:0008270">
    <property type="term" value="F:zinc ion binding"/>
    <property type="evidence" value="ECO:0007669"/>
    <property type="project" value="UniProtKB-KW"/>
</dbReference>
<dbReference type="SUPFAM" id="SSF49899">
    <property type="entry name" value="Concanavalin A-like lectins/glucanases"/>
    <property type="match status" value="1"/>
</dbReference>
<name>A0A3Q3AZ63_KRYMA</name>
<dbReference type="CDD" id="cd13733">
    <property type="entry name" value="SPRY_PRY_C-I_1"/>
    <property type="match status" value="1"/>
</dbReference>
<evidence type="ECO:0000256" key="5">
    <source>
        <dbReference type="ARBA" id="ARBA00022859"/>
    </source>
</evidence>
<dbReference type="InterPro" id="IPR027370">
    <property type="entry name" value="Znf-RING_euk"/>
</dbReference>
<dbReference type="InterPro" id="IPR058030">
    <property type="entry name" value="TRIM8/14/16/25/29/45/65_CC"/>
</dbReference>
<reference evidence="11" key="1">
    <citation type="submission" date="2025-08" db="UniProtKB">
        <authorList>
            <consortium name="Ensembl"/>
        </authorList>
    </citation>
    <scope>IDENTIFICATION</scope>
</reference>
<dbReference type="PANTHER" id="PTHR25465">
    <property type="entry name" value="B-BOX DOMAIN CONTAINING"/>
    <property type="match status" value="1"/>
</dbReference>
<keyword evidence="12" id="KW-1185">Reference proteome</keyword>
<proteinExistence type="predicted"/>
<sequence>MVGPQTEGMSATSCVLSEEQFLCCICLDVFIDPVTKPCGHNFFKNCITQHWNINSARYQCPICKKHFMNRPELPVNTFISEMSLEIKVSQVGEIPCDVCSGIKLKAVKSCLTCFASYCCIHLDPHQTCDRLKTHMLTDPVDNMEGRVCKKHNRALELFCRSDQMCVCAHCTITEHGQWDTTLSLCMMNTKQNSLKDAEKEIANAVIEERQKRIEDEVDSYTRQLEEEISILMKRAAELKKLSCTQDHFHLIQDFPCRNSAMDLKTELGFQLLSFEGTAVRAVSELEEVLSKEKMQLRHGARLRRVQDYAVDVILDPGSYGQPLIFSLHQRLSPADFSSGRFYYEVQVAGKTDWTVGVIKESVDRKGMLPLSPVNGYWAVGLRNENEYLTYLSPAVKFSMNSSLERVGVFVSYEEGLVSFYDADKAVHLYSFSDYCFMEKLYPFFSPGLHHGGKKCCSSHHSAC</sequence>
<dbReference type="InterPro" id="IPR003879">
    <property type="entry name" value="Butyrophylin_SPRY"/>
</dbReference>
<reference evidence="11" key="2">
    <citation type="submission" date="2025-09" db="UniProtKB">
        <authorList>
            <consortium name="Ensembl"/>
        </authorList>
    </citation>
    <scope>IDENTIFICATION</scope>
</reference>
<evidence type="ECO:0000259" key="10">
    <source>
        <dbReference type="PROSITE" id="PS50188"/>
    </source>
</evidence>
<dbReference type="PROSITE" id="PS50119">
    <property type="entry name" value="ZF_BBOX"/>
    <property type="match status" value="1"/>
</dbReference>
<dbReference type="Pfam" id="PF25600">
    <property type="entry name" value="TRIM_CC"/>
    <property type="match status" value="1"/>
</dbReference>
<dbReference type="GeneTree" id="ENSGT01040000240400"/>
<dbReference type="PANTHER" id="PTHR25465:SF32">
    <property type="entry name" value="BLOODTHIRSTY-RELATED GENE FAMILY, MEMBER 16 ISOFORM X1-RELATED"/>
    <property type="match status" value="1"/>
</dbReference>
<dbReference type="Ensembl" id="ENSKMAT00000022798.1">
    <property type="protein sequence ID" value="ENSKMAP00000022513.1"/>
    <property type="gene ID" value="ENSKMAG00000016711.1"/>
</dbReference>
<dbReference type="STRING" id="37003.ENSKMAP00000022513"/>
<evidence type="ECO:0000256" key="6">
    <source>
        <dbReference type="PROSITE-ProRule" id="PRU00024"/>
    </source>
</evidence>
<dbReference type="InterPro" id="IPR013320">
    <property type="entry name" value="ConA-like_dom_sf"/>
</dbReference>
<feature type="domain" description="RING-type" evidence="8">
    <location>
        <begin position="23"/>
        <end position="64"/>
    </location>
</feature>
<dbReference type="InterPro" id="IPR001841">
    <property type="entry name" value="Znf_RING"/>
</dbReference>
<dbReference type="PROSITE" id="PS50089">
    <property type="entry name" value="ZF_RING_2"/>
    <property type="match status" value="1"/>
</dbReference>
<feature type="domain" description="B box-type" evidence="9">
    <location>
        <begin position="143"/>
        <end position="175"/>
    </location>
</feature>
<dbReference type="Proteomes" id="UP000264800">
    <property type="component" value="Unplaced"/>
</dbReference>
<dbReference type="Pfam" id="PF00622">
    <property type="entry name" value="SPRY"/>
    <property type="match status" value="1"/>
</dbReference>
<protein>
    <submittedName>
        <fullName evidence="11">Si:ch211-216p19.6</fullName>
    </submittedName>
</protein>
<dbReference type="GO" id="GO:0045087">
    <property type="term" value="P:innate immune response"/>
    <property type="evidence" value="ECO:0007669"/>
    <property type="project" value="UniProtKB-KW"/>
</dbReference>
<feature type="coiled-coil region" evidence="7">
    <location>
        <begin position="187"/>
        <end position="241"/>
    </location>
</feature>
<dbReference type="Pfam" id="PF13445">
    <property type="entry name" value="zf-RING_UBOX"/>
    <property type="match status" value="1"/>
</dbReference>
<dbReference type="Gene3D" id="2.60.120.920">
    <property type="match status" value="1"/>
</dbReference>
<evidence type="ECO:0000256" key="4">
    <source>
        <dbReference type="ARBA" id="ARBA00022833"/>
    </source>
</evidence>
<dbReference type="PRINTS" id="PR01407">
    <property type="entry name" value="BUTYPHLNCDUF"/>
</dbReference>
<dbReference type="Gene3D" id="4.10.830.40">
    <property type="match status" value="1"/>
</dbReference>
<dbReference type="InterPro" id="IPR051051">
    <property type="entry name" value="E3_ubiq-ligase_TRIM/RNF"/>
</dbReference>
<evidence type="ECO:0000313" key="11">
    <source>
        <dbReference type="Ensembl" id="ENSKMAP00000022513.1"/>
    </source>
</evidence>
<dbReference type="PROSITE" id="PS50188">
    <property type="entry name" value="B302_SPRY"/>
    <property type="match status" value="1"/>
</dbReference>
<dbReference type="Gene3D" id="3.30.40.10">
    <property type="entry name" value="Zinc/RING finger domain, C3HC4 (zinc finger)"/>
    <property type="match status" value="1"/>
</dbReference>
<keyword evidence="7" id="KW-0175">Coiled coil</keyword>